<evidence type="ECO:0000259" key="5">
    <source>
        <dbReference type="Pfam" id="PF01321"/>
    </source>
</evidence>
<dbReference type="Gene3D" id="3.90.230.10">
    <property type="entry name" value="Creatinase/methionine aminopeptidase superfamily"/>
    <property type="match status" value="1"/>
</dbReference>
<evidence type="ECO:0000313" key="6">
    <source>
        <dbReference type="EMBL" id="KPJ22280.1"/>
    </source>
</evidence>
<reference evidence="6 7" key="1">
    <citation type="submission" date="2015-08" db="EMBL/GenBank/DDBJ databases">
        <title>Genome sequence of Streptococcus phocae subsp. phocae ATCC 51973T isolated from liver specimen obtained from seal.</title>
        <authorList>
            <person name="Avendano-Herrera R."/>
        </authorList>
    </citation>
    <scope>NUCLEOTIDE SEQUENCE [LARGE SCALE GENOMIC DNA]</scope>
    <source>
        <strain evidence="6 7">ATCC 51973</strain>
    </source>
</reference>
<sequence>MSPFLEERVRRCQQQLKDQKIEAMLITNLTNIYYLTGFSGTAATVFISQNRCVFITDSRYTLIAKSSVVGFDIVESRTPLAVVADLLSADHLDCLGFEDQVPFSTYQAMQLAFPKVRLLAQSGFVEHLRVVKDSFEIETIAKACAISDKAFLDVLDFIKPGVTSEREVADFLDFRMRQYGASGVSFDTIAASGARSAMPHGRASDKIIQTGETLTLDFGCYYNHYASDMTRTIHIGQVTDEEREIYEIVLAANQALIGKARAGLSYRDYDSIPRQLITEAGYGERFTHGIGHGVGLDIHEIPFFGKSDQSLLAGMVVTDEPGIYLANKYGVRIEDDLVITETGCQVLTKAPKDLIVL</sequence>
<dbReference type="SUPFAM" id="SSF53092">
    <property type="entry name" value="Creatinase/prolidase N-terminal domain"/>
    <property type="match status" value="1"/>
</dbReference>
<dbReference type="Pfam" id="PF01321">
    <property type="entry name" value="Creatinase_N"/>
    <property type="match status" value="1"/>
</dbReference>
<dbReference type="PANTHER" id="PTHR46112">
    <property type="entry name" value="AMINOPEPTIDASE"/>
    <property type="match status" value="1"/>
</dbReference>
<comment type="similarity">
    <text evidence="3">Belongs to the peptidase M24B family.</text>
</comment>
<evidence type="ECO:0000256" key="3">
    <source>
        <dbReference type="RuleBase" id="RU000590"/>
    </source>
</evidence>
<dbReference type="InterPro" id="IPR036005">
    <property type="entry name" value="Creatinase/aminopeptidase-like"/>
</dbReference>
<gene>
    <name evidence="6" type="ORF">AKK44_05305</name>
</gene>
<keyword evidence="6" id="KW-0031">Aminopeptidase</keyword>
<dbReference type="GO" id="GO:0046872">
    <property type="term" value="F:metal ion binding"/>
    <property type="evidence" value="ECO:0007669"/>
    <property type="project" value="UniProtKB-KW"/>
</dbReference>
<proteinExistence type="inferred from homology"/>
<dbReference type="Gene3D" id="3.40.350.10">
    <property type="entry name" value="Creatinase/prolidase N-terminal domain"/>
    <property type="match status" value="1"/>
</dbReference>
<dbReference type="Pfam" id="PF00557">
    <property type="entry name" value="Peptidase_M24"/>
    <property type="match status" value="1"/>
</dbReference>
<dbReference type="InterPro" id="IPR000587">
    <property type="entry name" value="Creatinase_N"/>
</dbReference>
<accession>A0A0P6S7J6</accession>
<evidence type="ECO:0000256" key="2">
    <source>
        <dbReference type="ARBA" id="ARBA00022801"/>
    </source>
</evidence>
<dbReference type="STRING" id="119224.AKK44_05305"/>
<keyword evidence="7" id="KW-1185">Reference proteome</keyword>
<dbReference type="GO" id="GO:0004177">
    <property type="term" value="F:aminopeptidase activity"/>
    <property type="evidence" value="ECO:0007669"/>
    <property type="project" value="UniProtKB-KW"/>
</dbReference>
<protein>
    <submittedName>
        <fullName evidence="6">X-Pro aminopeptidase</fullName>
    </submittedName>
</protein>
<dbReference type="InterPro" id="IPR029149">
    <property type="entry name" value="Creatin/AminoP/Spt16_N"/>
</dbReference>
<dbReference type="PATRIC" id="fig|119224.3.peg.602"/>
<dbReference type="PANTHER" id="PTHR46112:SF3">
    <property type="entry name" value="AMINOPEPTIDASE YPDF"/>
    <property type="match status" value="1"/>
</dbReference>
<dbReference type="EMBL" id="LHQM01000020">
    <property type="protein sequence ID" value="KPJ22280.1"/>
    <property type="molecule type" value="Genomic_DNA"/>
</dbReference>
<feature type="domain" description="Creatinase N-terminal" evidence="5">
    <location>
        <begin position="8"/>
        <end position="131"/>
    </location>
</feature>
<dbReference type="InterPro" id="IPR001131">
    <property type="entry name" value="Peptidase_M24B_aminopep-P_CS"/>
</dbReference>
<evidence type="ECO:0000256" key="1">
    <source>
        <dbReference type="ARBA" id="ARBA00022723"/>
    </source>
</evidence>
<dbReference type="PROSITE" id="PS00491">
    <property type="entry name" value="PROLINE_PEPTIDASE"/>
    <property type="match status" value="1"/>
</dbReference>
<keyword evidence="1 3" id="KW-0479">Metal-binding</keyword>
<organism evidence="6 7">
    <name type="scientific">Streptococcus phocae</name>
    <dbReference type="NCBI Taxonomy" id="119224"/>
    <lineage>
        <taxon>Bacteria</taxon>
        <taxon>Bacillati</taxon>
        <taxon>Bacillota</taxon>
        <taxon>Bacilli</taxon>
        <taxon>Lactobacillales</taxon>
        <taxon>Streptococcaceae</taxon>
        <taxon>Streptococcus</taxon>
    </lineage>
</organism>
<feature type="domain" description="Peptidase M24" evidence="4">
    <location>
        <begin position="139"/>
        <end position="341"/>
    </location>
</feature>
<keyword evidence="6" id="KW-0645">Protease</keyword>
<evidence type="ECO:0000313" key="7">
    <source>
        <dbReference type="Proteomes" id="UP000049578"/>
    </source>
</evidence>
<dbReference type="SUPFAM" id="SSF55920">
    <property type="entry name" value="Creatinase/aminopeptidase"/>
    <property type="match status" value="1"/>
</dbReference>
<evidence type="ECO:0000259" key="4">
    <source>
        <dbReference type="Pfam" id="PF00557"/>
    </source>
</evidence>
<name>A0A0P6S7J6_9STRE</name>
<dbReference type="RefSeq" id="WP_054278821.1">
    <property type="nucleotide sequence ID" value="NZ_LHQM01000020.1"/>
</dbReference>
<dbReference type="InterPro" id="IPR050659">
    <property type="entry name" value="Peptidase_M24B"/>
</dbReference>
<dbReference type="InterPro" id="IPR000994">
    <property type="entry name" value="Pept_M24"/>
</dbReference>
<dbReference type="AlphaFoldDB" id="A0A0P6S7J6"/>
<comment type="caution">
    <text evidence="6">The sequence shown here is derived from an EMBL/GenBank/DDBJ whole genome shotgun (WGS) entry which is preliminary data.</text>
</comment>
<dbReference type="CDD" id="cd01092">
    <property type="entry name" value="APP-like"/>
    <property type="match status" value="1"/>
</dbReference>
<keyword evidence="2" id="KW-0378">Hydrolase</keyword>
<dbReference type="Proteomes" id="UP000049578">
    <property type="component" value="Unassembled WGS sequence"/>
</dbReference>